<proteinExistence type="predicted"/>
<feature type="signal peptide" evidence="1">
    <location>
        <begin position="1"/>
        <end position="28"/>
    </location>
</feature>
<dbReference type="EMBL" id="ML977511">
    <property type="protein sequence ID" value="KAF2127425.1"/>
    <property type="molecule type" value="Genomic_DNA"/>
</dbReference>
<dbReference type="Proteomes" id="UP000799771">
    <property type="component" value="Unassembled WGS sequence"/>
</dbReference>
<keyword evidence="3" id="KW-1185">Reference proteome</keyword>
<dbReference type="AlphaFoldDB" id="A0A6A6A896"/>
<gene>
    <name evidence="2" type="ORF">P153DRAFT_67269</name>
</gene>
<reference evidence="2" key="1">
    <citation type="journal article" date="2020" name="Stud. Mycol.">
        <title>101 Dothideomycetes genomes: a test case for predicting lifestyles and emergence of pathogens.</title>
        <authorList>
            <person name="Haridas S."/>
            <person name="Albert R."/>
            <person name="Binder M."/>
            <person name="Bloem J."/>
            <person name="Labutti K."/>
            <person name="Salamov A."/>
            <person name="Andreopoulos B."/>
            <person name="Baker S."/>
            <person name="Barry K."/>
            <person name="Bills G."/>
            <person name="Bluhm B."/>
            <person name="Cannon C."/>
            <person name="Castanera R."/>
            <person name="Culley D."/>
            <person name="Daum C."/>
            <person name="Ezra D."/>
            <person name="Gonzalez J."/>
            <person name="Henrissat B."/>
            <person name="Kuo A."/>
            <person name="Liang C."/>
            <person name="Lipzen A."/>
            <person name="Lutzoni F."/>
            <person name="Magnuson J."/>
            <person name="Mondo S."/>
            <person name="Nolan M."/>
            <person name="Ohm R."/>
            <person name="Pangilinan J."/>
            <person name="Park H.-J."/>
            <person name="Ramirez L."/>
            <person name="Alfaro M."/>
            <person name="Sun H."/>
            <person name="Tritt A."/>
            <person name="Yoshinaga Y."/>
            <person name="Zwiers L.-H."/>
            <person name="Turgeon B."/>
            <person name="Goodwin S."/>
            <person name="Spatafora J."/>
            <person name="Crous P."/>
            <person name="Grigoriev I."/>
        </authorList>
    </citation>
    <scope>NUCLEOTIDE SEQUENCE</scope>
    <source>
        <strain evidence="2">CBS 119687</strain>
    </source>
</reference>
<dbReference type="RefSeq" id="XP_033521814.1">
    <property type="nucleotide sequence ID" value="XM_033673328.1"/>
</dbReference>
<organism evidence="2 3">
    <name type="scientific">Dothidotthia symphoricarpi CBS 119687</name>
    <dbReference type="NCBI Taxonomy" id="1392245"/>
    <lineage>
        <taxon>Eukaryota</taxon>
        <taxon>Fungi</taxon>
        <taxon>Dikarya</taxon>
        <taxon>Ascomycota</taxon>
        <taxon>Pezizomycotina</taxon>
        <taxon>Dothideomycetes</taxon>
        <taxon>Pleosporomycetidae</taxon>
        <taxon>Pleosporales</taxon>
        <taxon>Dothidotthiaceae</taxon>
        <taxon>Dothidotthia</taxon>
    </lineage>
</organism>
<keyword evidence="1" id="KW-0732">Signal</keyword>
<dbReference type="GeneID" id="54413760"/>
<evidence type="ECO:0008006" key="4">
    <source>
        <dbReference type="Google" id="ProtNLM"/>
    </source>
</evidence>
<evidence type="ECO:0000256" key="1">
    <source>
        <dbReference type="SAM" id="SignalP"/>
    </source>
</evidence>
<name>A0A6A6A896_9PLEO</name>
<protein>
    <recommendedName>
        <fullName evidence="4">Secreted protein</fullName>
    </recommendedName>
</protein>
<evidence type="ECO:0000313" key="2">
    <source>
        <dbReference type="EMBL" id="KAF2127425.1"/>
    </source>
</evidence>
<feature type="chain" id="PRO_5025470766" description="Secreted protein" evidence="1">
    <location>
        <begin position="29"/>
        <end position="135"/>
    </location>
</feature>
<sequence length="135" mass="14590">MDGWTKVRRTSIITVCMLLAPLVWQSSSSPEGEQASSVLFVACARLSGQPSAIRRASFGEASPAWHCLLHLHSKPATTAPAATRALAATHSVLLSSLELIVHRWIPATHTAIPCDVWPAKPLHVPHCSLARFSRP</sequence>
<evidence type="ECO:0000313" key="3">
    <source>
        <dbReference type="Proteomes" id="UP000799771"/>
    </source>
</evidence>
<accession>A0A6A6A896</accession>